<keyword evidence="1" id="KW-0472">Membrane</keyword>
<keyword evidence="1" id="KW-0812">Transmembrane</keyword>
<comment type="caution">
    <text evidence="2">The sequence shown here is derived from an EMBL/GenBank/DDBJ whole genome shotgun (WGS) entry which is preliminary data.</text>
</comment>
<accession>A0A3E1Y1Z0</accession>
<name>A0A3E1Y1Z0_9BACT</name>
<dbReference type="Proteomes" id="UP000260644">
    <property type="component" value="Unassembled WGS sequence"/>
</dbReference>
<protein>
    <submittedName>
        <fullName evidence="2">Uncharacterized protein</fullName>
    </submittedName>
</protein>
<keyword evidence="1" id="KW-1133">Transmembrane helix</keyword>
<sequence length="173" mass="20521">MFNERQFKIWITSMVVIFVVVGITWYSSYLHERFDGKKMYQRVKDNKKVYVYDTYYKTLNPAMYVSNSRDTSALIEFYSRSEKQDRGAVINFSIKYLSFSNPVYLMDDYALDDKSHVVEVIDIDTAAYNYPYKRGLVYKGTVHIDPPRDSLLIDYEKFVKSRDTVGFPSWRSH</sequence>
<dbReference type="RefSeq" id="WP_116978921.1">
    <property type="nucleotide sequence ID" value="NZ_QPMM01000020.1"/>
</dbReference>
<feature type="transmembrane region" description="Helical" evidence="1">
    <location>
        <begin position="7"/>
        <end position="26"/>
    </location>
</feature>
<evidence type="ECO:0000313" key="3">
    <source>
        <dbReference type="Proteomes" id="UP000260644"/>
    </source>
</evidence>
<gene>
    <name evidence="2" type="ORF">DVR12_26935</name>
</gene>
<evidence type="ECO:0000256" key="1">
    <source>
        <dbReference type="SAM" id="Phobius"/>
    </source>
</evidence>
<dbReference type="OrthoDB" id="9856307at2"/>
<dbReference type="EMBL" id="QPMM01000020">
    <property type="protein sequence ID" value="RFS18684.1"/>
    <property type="molecule type" value="Genomic_DNA"/>
</dbReference>
<reference evidence="2 3" key="1">
    <citation type="submission" date="2018-07" db="EMBL/GenBank/DDBJ databases">
        <title>Chitinophaga K2CV101002-2 sp. nov., isolated from a monsoon evergreen broad-leaved forest soil.</title>
        <authorList>
            <person name="Lv Y."/>
        </authorList>
    </citation>
    <scope>NUCLEOTIDE SEQUENCE [LARGE SCALE GENOMIC DNA]</scope>
    <source>
        <strain evidence="2 3">GDMCC 1.1288</strain>
    </source>
</reference>
<dbReference type="AlphaFoldDB" id="A0A3E1Y1Z0"/>
<keyword evidence="3" id="KW-1185">Reference proteome</keyword>
<evidence type="ECO:0000313" key="2">
    <source>
        <dbReference type="EMBL" id="RFS18684.1"/>
    </source>
</evidence>
<organism evidence="2 3">
    <name type="scientific">Chitinophaga silvatica</name>
    <dbReference type="NCBI Taxonomy" id="2282649"/>
    <lineage>
        <taxon>Bacteria</taxon>
        <taxon>Pseudomonadati</taxon>
        <taxon>Bacteroidota</taxon>
        <taxon>Chitinophagia</taxon>
        <taxon>Chitinophagales</taxon>
        <taxon>Chitinophagaceae</taxon>
        <taxon>Chitinophaga</taxon>
    </lineage>
</organism>
<proteinExistence type="predicted"/>